<dbReference type="FunFam" id="3.30.200.20:FF:000060">
    <property type="entry name" value="Serine/threonine-protein kinase isoform 1"/>
    <property type="match status" value="1"/>
</dbReference>
<accession>A0AA38FDC8</accession>
<feature type="binding site" evidence="10">
    <location>
        <position position="1136"/>
    </location>
    <ligand>
        <name>ATP</name>
        <dbReference type="ChEBI" id="CHEBI:30616"/>
    </ligand>
</feature>
<evidence type="ECO:0000256" key="3">
    <source>
        <dbReference type="ARBA" id="ARBA00022527"/>
    </source>
</evidence>
<evidence type="ECO:0000256" key="11">
    <source>
        <dbReference type="SAM" id="MobiDB-lite"/>
    </source>
</evidence>
<evidence type="ECO:0000259" key="12">
    <source>
        <dbReference type="PROSITE" id="PS50011"/>
    </source>
</evidence>
<dbReference type="Pfam" id="PF07714">
    <property type="entry name" value="PK_Tyr_Ser-Thr"/>
    <property type="match status" value="1"/>
</dbReference>
<dbReference type="EC" id="2.7.11.1" evidence="2"/>
<dbReference type="GO" id="GO:0004674">
    <property type="term" value="F:protein serine/threonine kinase activity"/>
    <property type="evidence" value="ECO:0007669"/>
    <property type="project" value="UniProtKB-KW"/>
</dbReference>
<keyword evidence="5 10" id="KW-0547">Nucleotide-binding</keyword>
<dbReference type="InterPro" id="IPR000719">
    <property type="entry name" value="Prot_kinase_dom"/>
</dbReference>
<dbReference type="PRINTS" id="PR00109">
    <property type="entry name" value="TYRKINASE"/>
</dbReference>
<dbReference type="Gene3D" id="3.30.200.20">
    <property type="entry name" value="Phosphorylase Kinase, domain 1"/>
    <property type="match status" value="1"/>
</dbReference>
<gene>
    <name evidence="13" type="ORF">KI387_029294</name>
</gene>
<keyword evidence="4" id="KW-0808">Transferase</keyword>
<feature type="compositionally biased region" description="Polar residues" evidence="11">
    <location>
        <begin position="488"/>
        <end position="500"/>
    </location>
</feature>
<comment type="catalytic activity">
    <reaction evidence="9">
        <text>L-seryl-[protein] + ATP = O-phospho-L-seryl-[protein] + ADP + H(+)</text>
        <dbReference type="Rhea" id="RHEA:17989"/>
        <dbReference type="Rhea" id="RHEA-COMP:9863"/>
        <dbReference type="Rhea" id="RHEA-COMP:11604"/>
        <dbReference type="ChEBI" id="CHEBI:15378"/>
        <dbReference type="ChEBI" id="CHEBI:29999"/>
        <dbReference type="ChEBI" id="CHEBI:30616"/>
        <dbReference type="ChEBI" id="CHEBI:83421"/>
        <dbReference type="ChEBI" id="CHEBI:456216"/>
        <dbReference type="EC" id="2.7.11.1"/>
    </reaction>
</comment>
<feature type="compositionally biased region" description="Polar residues" evidence="11">
    <location>
        <begin position="432"/>
        <end position="445"/>
    </location>
</feature>
<evidence type="ECO:0000256" key="4">
    <source>
        <dbReference type="ARBA" id="ARBA00022679"/>
    </source>
</evidence>
<dbReference type="OMA" id="HELCPRW"/>
<dbReference type="EMBL" id="JAHRHJ020000010">
    <property type="protein sequence ID" value="KAH9297612.1"/>
    <property type="molecule type" value="Genomic_DNA"/>
</dbReference>
<evidence type="ECO:0000313" key="14">
    <source>
        <dbReference type="Proteomes" id="UP000824469"/>
    </source>
</evidence>
<comment type="caution">
    <text evidence="13">The sequence shown here is derived from an EMBL/GenBank/DDBJ whole genome shotgun (WGS) entry which is preliminary data.</text>
</comment>
<evidence type="ECO:0000313" key="13">
    <source>
        <dbReference type="EMBL" id="KAH9297612.1"/>
    </source>
</evidence>
<proteinExistence type="inferred from homology"/>
<name>A0AA38FDC8_TAXCH</name>
<dbReference type="InterPro" id="IPR017441">
    <property type="entry name" value="Protein_kinase_ATP_BS"/>
</dbReference>
<feature type="region of interest" description="Disordered" evidence="11">
    <location>
        <begin position="485"/>
        <end position="513"/>
    </location>
</feature>
<keyword evidence="7 10" id="KW-0067">ATP-binding</keyword>
<dbReference type="Proteomes" id="UP000824469">
    <property type="component" value="Unassembled WGS sequence"/>
</dbReference>
<evidence type="ECO:0000256" key="10">
    <source>
        <dbReference type="PROSITE-ProRule" id="PRU10141"/>
    </source>
</evidence>
<feature type="compositionally biased region" description="Polar residues" evidence="11">
    <location>
        <begin position="269"/>
        <end position="285"/>
    </location>
</feature>
<sequence>MEASAITRLISYLKKVESMDNHRWPKMVIEDNLEHRKKTWMKQNTKWMEKWGIHFQECPNNNREIKNYVVEKFRNIMWTENIGRKKAHYIKYFNPTWAHDNKAYLRADIKGKARIILAQLRTGSHHLRCETGRWTIPKVEWERRTCLFCSIGVVETKWHFIMECSTYDDIRFQYENDLQVDNLDELFEEAKLQRIASFVLKIHRAFISEFLLKQGVELWFELFQIPFCMCEGCCSSGLGISIGGQSRVFDMPVRRSDYVPLSQELDDPSSPQNNNCFQGSANCRRQPQPQPQPLPQYNPHRRQLSLDRIPFDENNFDEDRFSKPPFPLNTDGRNNNHSRAMSYYDDRNPGGAIELANYNEWAPPRPGVYMERKSLHPSADSVNLIEYWKPTYSESHAIEHRKTAYSPPDSVIDHHRKLQQHPYTPPEHSNLKRNYSPSEQRNPSSYPLAEYGNEQRKPGPGLGFWSGDYSEDHGFHRGNNANAWFGDRSSTGSNSRVPGTSSSGLQRQSSGSSYSDSFLSGDFPLPTLSPSMSLNASDSVVFNALYEEGCKYDDPRLGGKHSDGSAKSWAQQTEESYNLQLTLALRLTAEASLTEDLNFLGNHFQETPNNAFIDSAKKSEATSHRFWVNGSLSYYDKIENGFYHIWGMSPYVWTICNNLDEGHQMPSLELLRSVDVTDSSMEVIVIDKQGDSHFRELENKALALAYDSNNNRQVVEELGKLVCRRMGGASLNEHGDLMMGWKTSTQMLRDCLNCIVLPIGSLTVGLCRHRALLFKALADIVDLPCRIVQGCKYCGLADGSSCLVQCGIEREYLVDLIGKPGELSDPVSFVSGLTFLSIASPLRMPEFKSFHITDEVRSLARQYSQDSKSLSDLIDAATSTQVAGTLEDKCRGSIAGSSEQVTSELVVSSHIACTCAKPTTGVSDATNFAGNIAVPKMKRPDEELTKKVDEMKAAKTCTVATDINCVKPPFLPDLSVNLAAGNTKIHLPDHIRNIDSPRMPRISVSGDEHIQHRLLQVHMKEDMIDKTSIQNSSENDKFLVEQGQITSAECPQEMVLPSHLQRDVQSKLQVSHQKGEDGRLKLAGSAVQNRANLELSLAMDYFEIPWEDLVLKERIGSGSFGTVHHADWNGSDVAVKILIDQDMYEERLKEFLREVAIMKRLRHPNVVLFMGAVTKRPNLSIVTEYLPRGSLYRLIHRAGSRELLDERRRLRMALDVAKGINYLHRINPPIVHRDLKSPNLLVDKTWKVKVCDFGLSRFKANTFISSKSAAGTPEWMAPEVLRDEPSNEKSDVYSFGVILWELITMQQPWSGLSPAQVVGAVGFQNRRLAIPQDMHPEISSLIEACWANDPRQRPSFLSIMDSLMALVKPSATQPVHGGKS</sequence>
<reference evidence="13 14" key="1">
    <citation type="journal article" date="2021" name="Nat. Plants">
        <title>The Taxus genome provides insights into paclitaxel biosynthesis.</title>
        <authorList>
            <person name="Xiong X."/>
            <person name="Gou J."/>
            <person name="Liao Q."/>
            <person name="Li Y."/>
            <person name="Zhou Q."/>
            <person name="Bi G."/>
            <person name="Li C."/>
            <person name="Du R."/>
            <person name="Wang X."/>
            <person name="Sun T."/>
            <person name="Guo L."/>
            <person name="Liang H."/>
            <person name="Lu P."/>
            <person name="Wu Y."/>
            <person name="Zhang Z."/>
            <person name="Ro D.K."/>
            <person name="Shang Y."/>
            <person name="Huang S."/>
            <person name="Yan J."/>
        </authorList>
    </citation>
    <scope>NUCLEOTIDE SEQUENCE [LARGE SCALE GENOMIC DNA]</scope>
    <source>
        <strain evidence="13">Ta-2019</strain>
    </source>
</reference>
<evidence type="ECO:0000256" key="9">
    <source>
        <dbReference type="ARBA" id="ARBA00048679"/>
    </source>
</evidence>
<dbReference type="PANTHER" id="PTHR44329:SF96">
    <property type="entry name" value="OS04G0610900 PROTEIN"/>
    <property type="match status" value="1"/>
</dbReference>
<evidence type="ECO:0000256" key="6">
    <source>
        <dbReference type="ARBA" id="ARBA00022777"/>
    </source>
</evidence>
<protein>
    <recommendedName>
        <fullName evidence="2">non-specific serine/threonine protein kinase</fullName>
        <ecNumber evidence="2">2.7.11.1</ecNumber>
    </recommendedName>
</protein>
<evidence type="ECO:0000256" key="1">
    <source>
        <dbReference type="ARBA" id="ARBA00010507"/>
    </source>
</evidence>
<dbReference type="GO" id="GO:0006950">
    <property type="term" value="P:response to stress"/>
    <property type="evidence" value="ECO:0007669"/>
    <property type="project" value="UniProtKB-ARBA"/>
</dbReference>
<dbReference type="InterPro" id="IPR051681">
    <property type="entry name" value="Ser/Thr_Kinases-Pseudokinases"/>
</dbReference>
<dbReference type="InterPro" id="IPR055164">
    <property type="entry name" value="EDR1/CTR1/ARMC3-like_pept-like"/>
</dbReference>
<keyword evidence="3" id="KW-0723">Serine/threonine-protein kinase</keyword>
<keyword evidence="6" id="KW-0418">Kinase</keyword>
<dbReference type="GO" id="GO:0010182">
    <property type="term" value="P:sugar mediated signaling pathway"/>
    <property type="evidence" value="ECO:0007669"/>
    <property type="project" value="UniProtKB-ARBA"/>
</dbReference>
<dbReference type="Pfam" id="PF14381">
    <property type="entry name" value="EDR1_CTR1_ARMC3_pept"/>
    <property type="match status" value="1"/>
</dbReference>
<dbReference type="GO" id="GO:0005524">
    <property type="term" value="F:ATP binding"/>
    <property type="evidence" value="ECO:0007669"/>
    <property type="project" value="UniProtKB-UniRule"/>
</dbReference>
<feature type="domain" description="Protein kinase" evidence="12">
    <location>
        <begin position="1109"/>
        <end position="1367"/>
    </location>
</feature>
<keyword evidence="14" id="KW-1185">Reference proteome</keyword>
<comment type="catalytic activity">
    <reaction evidence="8">
        <text>L-threonyl-[protein] + ATP = O-phospho-L-threonyl-[protein] + ADP + H(+)</text>
        <dbReference type="Rhea" id="RHEA:46608"/>
        <dbReference type="Rhea" id="RHEA-COMP:11060"/>
        <dbReference type="Rhea" id="RHEA-COMP:11605"/>
        <dbReference type="ChEBI" id="CHEBI:15378"/>
        <dbReference type="ChEBI" id="CHEBI:30013"/>
        <dbReference type="ChEBI" id="CHEBI:30616"/>
        <dbReference type="ChEBI" id="CHEBI:61977"/>
        <dbReference type="ChEBI" id="CHEBI:456216"/>
        <dbReference type="EC" id="2.7.11.1"/>
    </reaction>
</comment>
<dbReference type="SMART" id="SM00220">
    <property type="entry name" value="S_TKc"/>
    <property type="match status" value="1"/>
</dbReference>
<evidence type="ECO:0000256" key="7">
    <source>
        <dbReference type="ARBA" id="ARBA00022840"/>
    </source>
</evidence>
<evidence type="ECO:0000256" key="2">
    <source>
        <dbReference type="ARBA" id="ARBA00012513"/>
    </source>
</evidence>
<dbReference type="Gene3D" id="1.10.510.10">
    <property type="entry name" value="Transferase(Phosphotransferase) domain 1"/>
    <property type="match status" value="1"/>
</dbReference>
<feature type="compositionally biased region" description="Low complexity" evidence="11">
    <location>
        <begin position="501"/>
        <end position="513"/>
    </location>
</feature>
<dbReference type="InterPro" id="IPR011009">
    <property type="entry name" value="Kinase-like_dom_sf"/>
</dbReference>
<dbReference type="InterPro" id="IPR008271">
    <property type="entry name" value="Ser/Thr_kinase_AS"/>
</dbReference>
<dbReference type="FunFam" id="1.10.510.10:FF:000193">
    <property type="entry name" value="Serine/threonine-protein kinase CTR1"/>
    <property type="match status" value="1"/>
</dbReference>
<dbReference type="PROSITE" id="PS00108">
    <property type="entry name" value="PROTEIN_KINASE_ST"/>
    <property type="match status" value="1"/>
</dbReference>
<evidence type="ECO:0000256" key="8">
    <source>
        <dbReference type="ARBA" id="ARBA00047899"/>
    </source>
</evidence>
<comment type="similarity">
    <text evidence="1">Belongs to the protein kinase superfamily. TKL Ser/Thr protein kinase family. RAF subfamily.</text>
</comment>
<feature type="region of interest" description="Disordered" evidence="11">
    <location>
        <begin position="420"/>
        <end position="465"/>
    </location>
</feature>
<dbReference type="InterPro" id="IPR001245">
    <property type="entry name" value="Ser-Thr/Tyr_kinase_cat_dom"/>
</dbReference>
<dbReference type="PROSITE" id="PS50011">
    <property type="entry name" value="PROTEIN_KINASE_DOM"/>
    <property type="match status" value="1"/>
</dbReference>
<organism evidence="13 14">
    <name type="scientific">Taxus chinensis</name>
    <name type="common">Chinese yew</name>
    <name type="synonym">Taxus wallichiana var. chinensis</name>
    <dbReference type="NCBI Taxonomy" id="29808"/>
    <lineage>
        <taxon>Eukaryota</taxon>
        <taxon>Viridiplantae</taxon>
        <taxon>Streptophyta</taxon>
        <taxon>Embryophyta</taxon>
        <taxon>Tracheophyta</taxon>
        <taxon>Spermatophyta</taxon>
        <taxon>Pinopsida</taxon>
        <taxon>Pinidae</taxon>
        <taxon>Conifers II</taxon>
        <taxon>Cupressales</taxon>
        <taxon>Taxaceae</taxon>
        <taxon>Taxus</taxon>
    </lineage>
</organism>
<evidence type="ECO:0000256" key="5">
    <source>
        <dbReference type="ARBA" id="ARBA00022741"/>
    </source>
</evidence>
<dbReference type="SUPFAM" id="SSF56112">
    <property type="entry name" value="Protein kinase-like (PK-like)"/>
    <property type="match status" value="1"/>
</dbReference>
<feature type="region of interest" description="Disordered" evidence="11">
    <location>
        <begin position="261"/>
        <end position="299"/>
    </location>
</feature>
<dbReference type="CDD" id="cd13999">
    <property type="entry name" value="STKc_MAP3K-like"/>
    <property type="match status" value="1"/>
</dbReference>
<dbReference type="PANTHER" id="PTHR44329">
    <property type="entry name" value="SERINE/THREONINE-PROTEIN KINASE TNNI3K-RELATED"/>
    <property type="match status" value="1"/>
</dbReference>
<feature type="region of interest" description="Disordered" evidence="11">
    <location>
        <begin position="313"/>
        <end position="339"/>
    </location>
</feature>
<dbReference type="PROSITE" id="PS00107">
    <property type="entry name" value="PROTEIN_KINASE_ATP"/>
    <property type="match status" value="1"/>
</dbReference>